<feature type="region of interest" description="Disordered" evidence="2">
    <location>
        <begin position="288"/>
        <end position="329"/>
    </location>
</feature>
<feature type="region of interest" description="Disordered" evidence="2">
    <location>
        <begin position="1"/>
        <end position="27"/>
    </location>
</feature>
<feature type="compositionally biased region" description="Low complexity" evidence="2">
    <location>
        <begin position="516"/>
        <end position="525"/>
    </location>
</feature>
<dbReference type="RefSeq" id="XP_069203706.1">
    <property type="nucleotide sequence ID" value="XM_069340233.1"/>
</dbReference>
<reference evidence="4 5" key="1">
    <citation type="submission" date="2024-07" db="EMBL/GenBank/DDBJ databases">
        <title>Draft sequence of the Neodothiora populina.</title>
        <authorList>
            <person name="Drown D.D."/>
            <person name="Schuette U.S."/>
            <person name="Buechlein A.B."/>
            <person name="Rusch D.R."/>
            <person name="Winton L.W."/>
            <person name="Adams G.A."/>
        </authorList>
    </citation>
    <scope>NUCLEOTIDE SEQUENCE [LARGE SCALE GENOMIC DNA]</scope>
    <source>
        <strain evidence="4 5">CPC 39397</strain>
    </source>
</reference>
<evidence type="ECO:0000313" key="5">
    <source>
        <dbReference type="Proteomes" id="UP001562354"/>
    </source>
</evidence>
<feature type="region of interest" description="Disordered" evidence="2">
    <location>
        <begin position="40"/>
        <end position="172"/>
    </location>
</feature>
<evidence type="ECO:0000313" key="4">
    <source>
        <dbReference type="EMBL" id="KAL1310857.1"/>
    </source>
</evidence>
<dbReference type="CDD" id="cd00067">
    <property type="entry name" value="GAL4"/>
    <property type="match status" value="1"/>
</dbReference>
<dbReference type="PANTHER" id="PTHR47785">
    <property type="entry name" value="ZN(II)2CYS6 TRANSCRIPTION FACTOR (EUROFUNG)-RELATED-RELATED"/>
    <property type="match status" value="1"/>
</dbReference>
<evidence type="ECO:0000256" key="2">
    <source>
        <dbReference type="SAM" id="MobiDB-lite"/>
    </source>
</evidence>
<feature type="compositionally biased region" description="Pro residues" evidence="2">
    <location>
        <begin position="66"/>
        <end position="76"/>
    </location>
</feature>
<dbReference type="Proteomes" id="UP001562354">
    <property type="component" value="Unassembled WGS sequence"/>
</dbReference>
<dbReference type="SMART" id="SM00066">
    <property type="entry name" value="GAL4"/>
    <property type="match status" value="1"/>
</dbReference>
<evidence type="ECO:0000256" key="1">
    <source>
        <dbReference type="ARBA" id="ARBA00023242"/>
    </source>
</evidence>
<dbReference type="Pfam" id="PF00172">
    <property type="entry name" value="Zn_clus"/>
    <property type="match status" value="1"/>
</dbReference>
<feature type="domain" description="Zn(2)-C6 fungal-type" evidence="3">
    <location>
        <begin position="221"/>
        <end position="250"/>
    </location>
</feature>
<dbReference type="InterPro" id="IPR053181">
    <property type="entry name" value="EcdB-like_regulator"/>
</dbReference>
<evidence type="ECO:0000259" key="3">
    <source>
        <dbReference type="PROSITE" id="PS50048"/>
    </source>
</evidence>
<feature type="compositionally biased region" description="Low complexity" evidence="2">
    <location>
        <begin position="590"/>
        <end position="600"/>
    </location>
</feature>
<accession>A0ABR3PMS6</accession>
<feature type="compositionally biased region" description="Polar residues" evidence="2">
    <location>
        <begin position="42"/>
        <end position="62"/>
    </location>
</feature>
<dbReference type="InterPro" id="IPR001138">
    <property type="entry name" value="Zn2Cys6_DnaBD"/>
</dbReference>
<name>A0ABR3PMS6_9PEZI</name>
<proteinExistence type="predicted"/>
<feature type="compositionally biased region" description="Basic and acidic residues" evidence="2">
    <location>
        <begin position="316"/>
        <end position="328"/>
    </location>
</feature>
<organism evidence="4 5">
    <name type="scientific">Neodothiora populina</name>
    <dbReference type="NCBI Taxonomy" id="2781224"/>
    <lineage>
        <taxon>Eukaryota</taxon>
        <taxon>Fungi</taxon>
        <taxon>Dikarya</taxon>
        <taxon>Ascomycota</taxon>
        <taxon>Pezizomycotina</taxon>
        <taxon>Dothideomycetes</taxon>
        <taxon>Dothideomycetidae</taxon>
        <taxon>Dothideales</taxon>
        <taxon>Dothioraceae</taxon>
        <taxon>Neodothiora</taxon>
    </lineage>
</organism>
<keyword evidence="1" id="KW-0539">Nucleus</keyword>
<feature type="compositionally biased region" description="Polar residues" evidence="2">
    <location>
        <begin position="566"/>
        <end position="579"/>
    </location>
</feature>
<keyword evidence="5" id="KW-1185">Reference proteome</keyword>
<gene>
    <name evidence="4" type="ORF">AAFC00_001089</name>
</gene>
<feature type="compositionally biased region" description="Low complexity" evidence="2">
    <location>
        <begin position="77"/>
        <end position="89"/>
    </location>
</feature>
<dbReference type="CDD" id="cd12148">
    <property type="entry name" value="fungal_TF_MHR"/>
    <property type="match status" value="1"/>
</dbReference>
<dbReference type="PANTHER" id="PTHR47785:SF4">
    <property type="entry name" value="ZN(II)2CYS6 TRANSCRIPTION FACTOR (EUROFUNG)"/>
    <property type="match status" value="1"/>
</dbReference>
<protein>
    <recommendedName>
        <fullName evidence="3">Zn(2)-C6 fungal-type domain-containing protein</fullName>
    </recommendedName>
</protein>
<dbReference type="GeneID" id="95974792"/>
<feature type="region of interest" description="Disordered" evidence="2">
    <location>
        <begin position="563"/>
        <end position="617"/>
    </location>
</feature>
<feature type="compositionally biased region" description="Pro residues" evidence="2">
    <location>
        <begin position="126"/>
        <end position="139"/>
    </location>
</feature>
<dbReference type="PROSITE" id="PS00463">
    <property type="entry name" value="ZN2_CY6_FUNGAL_1"/>
    <property type="match status" value="1"/>
</dbReference>
<dbReference type="SUPFAM" id="SSF57701">
    <property type="entry name" value="Zn2/Cys6 DNA-binding domain"/>
    <property type="match status" value="1"/>
</dbReference>
<dbReference type="Gene3D" id="4.10.240.10">
    <property type="entry name" value="Zn(2)-C6 fungal-type DNA-binding domain"/>
    <property type="match status" value="1"/>
</dbReference>
<dbReference type="EMBL" id="JBFMKM010000003">
    <property type="protein sequence ID" value="KAL1310857.1"/>
    <property type="molecule type" value="Genomic_DNA"/>
</dbReference>
<feature type="region of interest" description="Disordered" evidence="2">
    <location>
        <begin position="500"/>
        <end position="531"/>
    </location>
</feature>
<dbReference type="InterPro" id="IPR036864">
    <property type="entry name" value="Zn2-C6_fun-type_DNA-bd_sf"/>
</dbReference>
<comment type="caution">
    <text evidence="4">The sequence shown here is derived from an EMBL/GenBank/DDBJ whole genome shotgun (WGS) entry which is preliminary data.</text>
</comment>
<sequence length="1021" mass="114024">MSSKRNVSILADQHHSHTLPPYHQTGYSTGPAILSPVVAAPASSQQHPPQNLPGLSSLSSTRFHPAQPPPPPPPPLHTTSHTPSTQSHPEAQDKPDHGYSGPHSGQATPTLRNHIEGPFQRTPSTPLLPPGQAPPPIERPLPMENGHHTQTLYAAHPPPPPPHHEPHHMMYPPQPHPGPAILEHGPYAPHPAYHPQSYLYPNMQHLANQNTRKKSMRASQACDKCRERKSKCDEQRPCSTCKEQNIECHYKDSQPSKVDKSNAQLAETMQTMVDQLKAMTDRIGSLEKQIQENGPVKKERSSAQPSLGDTPASADGQERQARVDKESRTAAVLDDSDYAEHTTAAHKLLWRWPSINRLIPEKDTIAENYPIDVEDRGCLRLYGRGEQRVLEENIAIGAVSPAAQSMGGDDLCNAPSPEMRSLFGRDESGRSESSSLARMEMDSTTLLRLYEQYKQHIHRLHPFLDIDNFGKYVKWFISMYSSDSSKHPVSPMFVNGISDNQRAGAKRKRSDNLGGSSYFCSSSDTSSKRRLQPERTVINAVVYLVFALGKVCGAVKIPGPLENENKSNIIGQSQTSDSPMNVKPSPSSPPSTTTSFTPPTGGDSKMDSRSSSFVEDSPSMSKKYVTNVDVIPGLDYYREAVSMLGDFADANDLPSAQARLLAALYKGQLSRVQESYNWLHLASRTCQYRIRREGLNKTYNPHKIFDKTKNLTLLAYWTCLQLESDILAELDYPHSGLSTLEGIVNWPNNVLDEEASRKIVSASATDLDMINIYYSAQLFLRKHLNQIHTRVYSVGLAKQDPKSLAGTLEDLDWTLTGWRALPHPITFWDDNEAPHHDILAARLRAKYYGARYVITRPFLDYALHIMEGANQGQKLEDLAKNAEGNIRQQELVLFKAIQMVSEDNIKEKVRICIESAIKSTTAFDEVDDHRLIVTNIMGTAHAQFGNILVLAATHTSRIGWLSALVSREDLGHYLERTIRFLRRIEDSSRTACLDLKILQDLQQYLDLSPDLYNPKATYTSR</sequence>
<dbReference type="PROSITE" id="PS50048">
    <property type="entry name" value="ZN2_CY6_FUNGAL_2"/>
    <property type="match status" value="1"/>
</dbReference>